<dbReference type="PANTHER" id="PTHR31072:SF226">
    <property type="entry name" value="TRANSCRIPTION FACTOR TCP18"/>
    <property type="match status" value="1"/>
</dbReference>
<sequence>MYPSNSCNIGNDPIYYPYHPFQRPFLNDISISSPKQAGDPSLVSFYGHFPSPFEDDDVLLQKYHEQILHQQTIMRPDNNITGAVANMVESNTYHINGERVAEQIPRKRSSKRDRHSKINTARGPRDRRMRLSLDVARKFFGLQDMLRFDKASKTVEWLLIQAKAEIKKLAREVKCSGSVGACKSASSTSECEVVSGSDQVAIYNGNHRGSVSEEKPSSFAAKEKKTRQWRRIAFHPLARESREKARARARERTREKNRRRLDQKKLNDQEVTANCDLSRFGSWSPFETGEESGTQSQNINPSWELQPEVEERSSHERNHDLGAAEDMVNDDALVTIGRWSPSPVVFNYSLNHTGIPQEHQFGDYQFLGKPWEAGNNHSLY</sequence>
<protein>
    <submittedName>
        <fullName evidence="10">Transcription factor TCP18</fullName>
    </submittedName>
</protein>
<dbReference type="InterPro" id="IPR017888">
    <property type="entry name" value="CYC/TB1_R_domain"/>
</dbReference>
<evidence type="ECO:0000256" key="5">
    <source>
        <dbReference type="ARBA" id="ARBA00023163"/>
    </source>
</evidence>
<proteinExistence type="predicted"/>
<accession>A0A6A1VID3</accession>
<dbReference type="PROSITE" id="PS51370">
    <property type="entry name" value="R"/>
    <property type="match status" value="1"/>
</dbReference>
<keyword evidence="11" id="KW-1185">Reference proteome</keyword>
<dbReference type="EMBL" id="RXIC02000023">
    <property type="protein sequence ID" value="KAB1212672.1"/>
    <property type="molecule type" value="Genomic_DNA"/>
</dbReference>
<evidence type="ECO:0000256" key="6">
    <source>
        <dbReference type="ARBA" id="ARBA00023242"/>
    </source>
</evidence>
<keyword evidence="4" id="KW-0238">DNA-binding</keyword>
<feature type="domain" description="TCP" evidence="8">
    <location>
        <begin position="111"/>
        <end position="169"/>
    </location>
</feature>
<feature type="compositionally biased region" description="Basic residues" evidence="7">
    <location>
        <begin position="106"/>
        <end position="117"/>
    </location>
</feature>
<evidence type="ECO:0000256" key="3">
    <source>
        <dbReference type="ARBA" id="ARBA00023015"/>
    </source>
</evidence>
<dbReference type="GO" id="GO:0005634">
    <property type="term" value="C:nucleus"/>
    <property type="evidence" value="ECO:0007669"/>
    <property type="project" value="UniProtKB-SubCell"/>
</dbReference>
<evidence type="ECO:0000256" key="7">
    <source>
        <dbReference type="SAM" id="MobiDB-lite"/>
    </source>
</evidence>
<dbReference type="GO" id="GO:2000032">
    <property type="term" value="P:regulation of secondary shoot formation"/>
    <property type="evidence" value="ECO:0007669"/>
    <property type="project" value="TreeGrafter"/>
</dbReference>
<feature type="region of interest" description="Disordered" evidence="7">
    <location>
        <begin position="207"/>
        <end position="267"/>
    </location>
</feature>
<dbReference type="GO" id="GO:0043565">
    <property type="term" value="F:sequence-specific DNA binding"/>
    <property type="evidence" value="ECO:0007669"/>
    <property type="project" value="TreeGrafter"/>
</dbReference>
<dbReference type="PROSITE" id="PS51369">
    <property type="entry name" value="TCP"/>
    <property type="match status" value="1"/>
</dbReference>
<feature type="domain" description="R" evidence="9">
    <location>
        <begin position="239"/>
        <end position="256"/>
    </location>
</feature>
<dbReference type="Proteomes" id="UP000516437">
    <property type="component" value="Chromosome 5"/>
</dbReference>
<dbReference type="PANTHER" id="PTHR31072">
    <property type="entry name" value="TRANSCRIPTION FACTOR TCP4-RELATED"/>
    <property type="match status" value="1"/>
</dbReference>
<evidence type="ECO:0000256" key="4">
    <source>
        <dbReference type="ARBA" id="ARBA00023125"/>
    </source>
</evidence>
<keyword evidence="2" id="KW-0217">Developmental protein</keyword>
<evidence type="ECO:0000259" key="8">
    <source>
        <dbReference type="PROSITE" id="PS51369"/>
    </source>
</evidence>
<dbReference type="InterPro" id="IPR005333">
    <property type="entry name" value="Transcription_factor_TCP"/>
</dbReference>
<organism evidence="10 11">
    <name type="scientific">Morella rubra</name>
    <name type="common">Chinese bayberry</name>
    <dbReference type="NCBI Taxonomy" id="262757"/>
    <lineage>
        <taxon>Eukaryota</taxon>
        <taxon>Viridiplantae</taxon>
        <taxon>Streptophyta</taxon>
        <taxon>Embryophyta</taxon>
        <taxon>Tracheophyta</taxon>
        <taxon>Spermatophyta</taxon>
        <taxon>Magnoliopsida</taxon>
        <taxon>eudicotyledons</taxon>
        <taxon>Gunneridae</taxon>
        <taxon>Pentapetalae</taxon>
        <taxon>rosids</taxon>
        <taxon>fabids</taxon>
        <taxon>Fagales</taxon>
        <taxon>Myricaceae</taxon>
        <taxon>Morella</taxon>
    </lineage>
</organism>
<feature type="region of interest" description="Disordered" evidence="7">
    <location>
        <begin position="282"/>
        <end position="317"/>
    </location>
</feature>
<gene>
    <name evidence="10" type="ORF">CJ030_MR5G009714</name>
</gene>
<evidence type="ECO:0000313" key="11">
    <source>
        <dbReference type="Proteomes" id="UP000516437"/>
    </source>
</evidence>
<comment type="caution">
    <text evidence="10">The sequence shown here is derived from an EMBL/GenBank/DDBJ whole genome shotgun (WGS) entry which is preliminary data.</text>
</comment>
<keyword evidence="5" id="KW-0804">Transcription</keyword>
<evidence type="ECO:0000259" key="9">
    <source>
        <dbReference type="PROSITE" id="PS51370"/>
    </source>
</evidence>
<comment type="subcellular location">
    <subcellularLocation>
        <location evidence="1">Nucleus</location>
    </subcellularLocation>
</comment>
<evidence type="ECO:0000313" key="10">
    <source>
        <dbReference type="EMBL" id="KAB1212672.1"/>
    </source>
</evidence>
<feature type="compositionally biased region" description="Basic and acidic residues" evidence="7">
    <location>
        <begin position="237"/>
        <end position="254"/>
    </location>
</feature>
<dbReference type="InterPro" id="IPR017887">
    <property type="entry name" value="TF_TCP_subgr"/>
</dbReference>
<dbReference type="SMR" id="A0A6A1VID3"/>
<keyword evidence="6" id="KW-0539">Nucleus</keyword>
<feature type="compositionally biased region" description="Polar residues" evidence="7">
    <location>
        <begin position="291"/>
        <end position="303"/>
    </location>
</feature>
<reference evidence="10 11" key="1">
    <citation type="journal article" date="2019" name="Plant Biotechnol. J.">
        <title>The red bayberry genome and genetic basis of sex determination.</title>
        <authorList>
            <person name="Jia H.M."/>
            <person name="Jia H.J."/>
            <person name="Cai Q.L."/>
            <person name="Wang Y."/>
            <person name="Zhao H.B."/>
            <person name="Yang W.F."/>
            <person name="Wang G.Y."/>
            <person name="Li Y.H."/>
            <person name="Zhan D.L."/>
            <person name="Shen Y.T."/>
            <person name="Niu Q.F."/>
            <person name="Chang L."/>
            <person name="Qiu J."/>
            <person name="Zhao L."/>
            <person name="Xie H.B."/>
            <person name="Fu W.Y."/>
            <person name="Jin J."/>
            <person name="Li X.W."/>
            <person name="Jiao Y."/>
            <person name="Zhou C.C."/>
            <person name="Tu T."/>
            <person name="Chai C.Y."/>
            <person name="Gao J.L."/>
            <person name="Fan L.J."/>
            <person name="van de Weg E."/>
            <person name="Wang J.Y."/>
            <person name="Gao Z.S."/>
        </authorList>
    </citation>
    <scope>NUCLEOTIDE SEQUENCE [LARGE SCALE GENOMIC DNA]</scope>
    <source>
        <tissue evidence="10">Leaves</tissue>
    </source>
</reference>
<evidence type="ECO:0000256" key="1">
    <source>
        <dbReference type="ARBA" id="ARBA00004123"/>
    </source>
</evidence>
<dbReference type="AlphaFoldDB" id="A0A6A1VID3"/>
<feature type="region of interest" description="Disordered" evidence="7">
    <location>
        <begin position="106"/>
        <end position="126"/>
    </location>
</feature>
<dbReference type="GO" id="GO:0003700">
    <property type="term" value="F:DNA-binding transcription factor activity"/>
    <property type="evidence" value="ECO:0007669"/>
    <property type="project" value="InterPro"/>
</dbReference>
<feature type="compositionally biased region" description="Basic residues" evidence="7">
    <location>
        <begin position="224"/>
        <end position="233"/>
    </location>
</feature>
<evidence type="ECO:0000256" key="2">
    <source>
        <dbReference type="ARBA" id="ARBA00022473"/>
    </source>
</evidence>
<name>A0A6A1VID3_9ROSI</name>
<keyword evidence="3" id="KW-0805">Transcription regulation</keyword>
<dbReference type="OrthoDB" id="1896834at2759"/>
<dbReference type="Pfam" id="PF03634">
    <property type="entry name" value="TCP"/>
    <property type="match status" value="1"/>
</dbReference>